<dbReference type="EMBL" id="CADCXV010001374">
    <property type="protein sequence ID" value="CAB0044011.1"/>
    <property type="molecule type" value="Genomic_DNA"/>
</dbReference>
<evidence type="ECO:0000256" key="1">
    <source>
        <dbReference type="PROSITE-ProRule" id="PRU00042"/>
    </source>
</evidence>
<gene>
    <name evidence="4" type="ORF">TBRA_LOCUS15599</name>
</gene>
<dbReference type="PROSITE" id="PS50157">
    <property type="entry name" value="ZINC_FINGER_C2H2_2"/>
    <property type="match status" value="1"/>
</dbReference>
<keyword evidence="1" id="KW-0862">Zinc</keyword>
<dbReference type="Gene3D" id="3.30.160.60">
    <property type="entry name" value="Classic Zinc Finger"/>
    <property type="match status" value="1"/>
</dbReference>
<keyword evidence="1" id="KW-0863">Zinc-finger</keyword>
<dbReference type="InterPro" id="IPR013087">
    <property type="entry name" value="Znf_C2H2_type"/>
</dbReference>
<dbReference type="Proteomes" id="UP000479190">
    <property type="component" value="Unassembled WGS sequence"/>
</dbReference>
<accession>A0A6H5J8X0</accession>
<feature type="region of interest" description="Disordered" evidence="2">
    <location>
        <begin position="156"/>
        <end position="259"/>
    </location>
</feature>
<keyword evidence="1" id="KW-0479">Metal-binding</keyword>
<sequence>MTRASNCSNKISARRVKRDRRARFTLSLGQRLSSSSSTINNSSSRSIYEYEHPSCGKNYLKSLHLKIYKCTHIGEPFFPCPKSDCERRFSCNDELSRHKRTHIDKKKFCILSLNTYVKKKGNYLNCYVIVKKFDKNYISKCEFSAQARTLQISGQTRPGYETLQRLRHKKNTSKSARTQDRSRRQRPSPSRNTSSPPRSYSYTSGSPPPVWRLIRLDTPPPPQKPRLDPRLPPYGPSSSSSAKPGHIIWRPNVGQPTRT</sequence>
<reference evidence="4 5" key="1">
    <citation type="submission" date="2020-02" db="EMBL/GenBank/DDBJ databases">
        <authorList>
            <person name="Ferguson B K."/>
        </authorList>
    </citation>
    <scope>NUCLEOTIDE SEQUENCE [LARGE SCALE GENOMIC DNA]</scope>
</reference>
<dbReference type="GO" id="GO:0008270">
    <property type="term" value="F:zinc ion binding"/>
    <property type="evidence" value="ECO:0007669"/>
    <property type="project" value="UniProtKB-KW"/>
</dbReference>
<evidence type="ECO:0000313" key="4">
    <source>
        <dbReference type="EMBL" id="CAB0044011.1"/>
    </source>
</evidence>
<feature type="compositionally biased region" description="Low complexity" evidence="2">
    <location>
        <begin position="187"/>
        <end position="205"/>
    </location>
</feature>
<organism evidence="4 5">
    <name type="scientific">Trichogramma brassicae</name>
    <dbReference type="NCBI Taxonomy" id="86971"/>
    <lineage>
        <taxon>Eukaryota</taxon>
        <taxon>Metazoa</taxon>
        <taxon>Ecdysozoa</taxon>
        <taxon>Arthropoda</taxon>
        <taxon>Hexapoda</taxon>
        <taxon>Insecta</taxon>
        <taxon>Pterygota</taxon>
        <taxon>Neoptera</taxon>
        <taxon>Endopterygota</taxon>
        <taxon>Hymenoptera</taxon>
        <taxon>Apocrita</taxon>
        <taxon>Proctotrupomorpha</taxon>
        <taxon>Chalcidoidea</taxon>
        <taxon>Trichogrammatidae</taxon>
        <taxon>Trichogramma</taxon>
    </lineage>
</organism>
<feature type="compositionally biased region" description="Pro residues" evidence="2">
    <location>
        <begin position="218"/>
        <end position="235"/>
    </location>
</feature>
<dbReference type="PROSITE" id="PS00028">
    <property type="entry name" value="ZINC_FINGER_C2H2_1"/>
    <property type="match status" value="1"/>
</dbReference>
<name>A0A6H5J8X0_9HYME</name>
<dbReference type="OrthoDB" id="2687452at2759"/>
<dbReference type="SUPFAM" id="SSF57667">
    <property type="entry name" value="beta-beta-alpha zinc fingers"/>
    <property type="match status" value="1"/>
</dbReference>
<keyword evidence="5" id="KW-1185">Reference proteome</keyword>
<proteinExistence type="predicted"/>
<dbReference type="InterPro" id="IPR036236">
    <property type="entry name" value="Znf_C2H2_sf"/>
</dbReference>
<evidence type="ECO:0000313" key="5">
    <source>
        <dbReference type="Proteomes" id="UP000479190"/>
    </source>
</evidence>
<evidence type="ECO:0000256" key="2">
    <source>
        <dbReference type="SAM" id="MobiDB-lite"/>
    </source>
</evidence>
<dbReference type="AlphaFoldDB" id="A0A6H5J8X0"/>
<feature type="domain" description="C2H2-type" evidence="3">
    <location>
        <begin position="78"/>
        <end position="107"/>
    </location>
</feature>
<protein>
    <recommendedName>
        <fullName evidence="3">C2H2-type domain-containing protein</fullName>
    </recommendedName>
</protein>
<evidence type="ECO:0000259" key="3">
    <source>
        <dbReference type="PROSITE" id="PS50157"/>
    </source>
</evidence>